<reference evidence="6 7" key="1">
    <citation type="submission" date="2017-01" db="EMBL/GenBank/DDBJ databases">
        <authorList>
            <person name="Mah S.A."/>
            <person name="Swanson W.J."/>
            <person name="Moy G.W."/>
            <person name="Vacquier V.D."/>
        </authorList>
    </citation>
    <scope>NUCLEOTIDE SEQUENCE [LARGE SCALE GENOMIC DNA]</scope>
    <source>
        <strain evidence="6 7">DSM 11589</strain>
    </source>
</reference>
<dbReference type="Pfam" id="PF00126">
    <property type="entry name" value="HTH_1"/>
    <property type="match status" value="1"/>
</dbReference>
<dbReference type="AlphaFoldDB" id="A0A1N7NKY2"/>
<evidence type="ECO:0000259" key="5">
    <source>
        <dbReference type="PROSITE" id="PS50931"/>
    </source>
</evidence>
<proteinExistence type="inferred from homology"/>
<keyword evidence="4" id="KW-0804">Transcription</keyword>
<organism evidence="6 7">
    <name type="scientific">Insolitispirillum peregrinum</name>
    <dbReference type="NCBI Taxonomy" id="80876"/>
    <lineage>
        <taxon>Bacteria</taxon>
        <taxon>Pseudomonadati</taxon>
        <taxon>Pseudomonadota</taxon>
        <taxon>Alphaproteobacteria</taxon>
        <taxon>Rhodospirillales</taxon>
        <taxon>Novispirillaceae</taxon>
        <taxon>Insolitispirillum</taxon>
    </lineage>
</organism>
<dbReference type="Gene3D" id="3.40.190.290">
    <property type="match status" value="1"/>
</dbReference>
<dbReference type="InterPro" id="IPR036390">
    <property type="entry name" value="WH_DNA-bd_sf"/>
</dbReference>
<evidence type="ECO:0000256" key="2">
    <source>
        <dbReference type="ARBA" id="ARBA00023015"/>
    </source>
</evidence>
<dbReference type="PANTHER" id="PTHR30537:SF10">
    <property type="entry name" value="TRANSCRIPTIONAL REGULATOR-RELATED"/>
    <property type="match status" value="1"/>
</dbReference>
<dbReference type="GO" id="GO:0043565">
    <property type="term" value="F:sequence-specific DNA binding"/>
    <property type="evidence" value="ECO:0007669"/>
    <property type="project" value="TreeGrafter"/>
</dbReference>
<dbReference type="InterPro" id="IPR000847">
    <property type="entry name" value="LysR_HTH_N"/>
</dbReference>
<dbReference type="PROSITE" id="PS50931">
    <property type="entry name" value="HTH_LYSR"/>
    <property type="match status" value="1"/>
</dbReference>
<comment type="similarity">
    <text evidence="1">Belongs to the LysR transcriptional regulatory family.</text>
</comment>
<dbReference type="InterPro" id="IPR036388">
    <property type="entry name" value="WH-like_DNA-bd_sf"/>
</dbReference>
<gene>
    <name evidence="6" type="ORF">SAMN05421779_105203</name>
</gene>
<dbReference type="Gene3D" id="1.10.10.10">
    <property type="entry name" value="Winged helix-like DNA-binding domain superfamily/Winged helix DNA-binding domain"/>
    <property type="match status" value="1"/>
</dbReference>
<dbReference type="PANTHER" id="PTHR30537">
    <property type="entry name" value="HTH-TYPE TRANSCRIPTIONAL REGULATOR"/>
    <property type="match status" value="1"/>
</dbReference>
<protein>
    <submittedName>
        <fullName evidence="6">Transcriptional regulator, LysR family</fullName>
    </submittedName>
</protein>
<sequence>MSHWEGIDEFAAVADCGSFTRAAERLGVSSSHVSRHIAALEDRLQTRLFYRTTRSVQLTEAGRLLHGHCQRLIDDRDEAFRSLSELQQTPTGLLRMTCAVAYGERFVVPLVNDFLEKYPRLQVDIVLSNQTMDLVQDGFDLAVRLGRLQPSRLIATRLAPRQMYLCAAPSYLERYGTPHSLSDLQTHRCLSGSTDHWVFQVDGEDWLFKAHSHGNGHWRCNSGTAILDAALRGFGLCQLPDYYVQDHMAAGRLVSLLPGHQPPNTAVWAVYPERRHTLPKVRMMVDHLRQGLRQCTPP</sequence>
<dbReference type="GO" id="GO:0006351">
    <property type="term" value="P:DNA-templated transcription"/>
    <property type="evidence" value="ECO:0007669"/>
    <property type="project" value="TreeGrafter"/>
</dbReference>
<dbReference type="PRINTS" id="PR00039">
    <property type="entry name" value="HTHLYSR"/>
</dbReference>
<keyword evidence="2" id="KW-0805">Transcription regulation</keyword>
<dbReference type="EMBL" id="FTOA01000005">
    <property type="protein sequence ID" value="SIS99065.1"/>
    <property type="molecule type" value="Genomic_DNA"/>
</dbReference>
<evidence type="ECO:0000313" key="7">
    <source>
        <dbReference type="Proteomes" id="UP000185678"/>
    </source>
</evidence>
<dbReference type="FunFam" id="3.40.190.290:FF:000001">
    <property type="entry name" value="Transcriptional regulator, LysR family"/>
    <property type="match status" value="1"/>
</dbReference>
<dbReference type="RefSeq" id="WP_076401121.1">
    <property type="nucleotide sequence ID" value="NZ_FTOA01000005.1"/>
</dbReference>
<dbReference type="FunFam" id="1.10.10.10:FF:000001">
    <property type="entry name" value="LysR family transcriptional regulator"/>
    <property type="match status" value="1"/>
</dbReference>
<evidence type="ECO:0000313" key="6">
    <source>
        <dbReference type="EMBL" id="SIS99065.1"/>
    </source>
</evidence>
<dbReference type="OrthoDB" id="9812435at2"/>
<keyword evidence="3" id="KW-0238">DNA-binding</keyword>
<dbReference type="Proteomes" id="UP000185678">
    <property type="component" value="Unassembled WGS sequence"/>
</dbReference>
<feature type="domain" description="HTH lysR-type" evidence="5">
    <location>
        <begin position="10"/>
        <end position="59"/>
    </location>
</feature>
<evidence type="ECO:0000256" key="4">
    <source>
        <dbReference type="ARBA" id="ARBA00023163"/>
    </source>
</evidence>
<evidence type="ECO:0000256" key="1">
    <source>
        <dbReference type="ARBA" id="ARBA00009437"/>
    </source>
</evidence>
<evidence type="ECO:0000256" key="3">
    <source>
        <dbReference type="ARBA" id="ARBA00023125"/>
    </source>
</evidence>
<dbReference type="GO" id="GO:0003700">
    <property type="term" value="F:DNA-binding transcription factor activity"/>
    <property type="evidence" value="ECO:0007669"/>
    <property type="project" value="InterPro"/>
</dbReference>
<dbReference type="InterPro" id="IPR058163">
    <property type="entry name" value="LysR-type_TF_proteobact-type"/>
</dbReference>
<dbReference type="InterPro" id="IPR005119">
    <property type="entry name" value="LysR_subst-bd"/>
</dbReference>
<dbReference type="SUPFAM" id="SSF46785">
    <property type="entry name" value="Winged helix' DNA-binding domain"/>
    <property type="match status" value="1"/>
</dbReference>
<accession>A0A1N7NKY2</accession>
<name>A0A1N7NKY2_9PROT</name>
<dbReference type="STRING" id="80876.SAMN05421779_105203"/>
<keyword evidence="7" id="KW-1185">Reference proteome</keyword>
<dbReference type="SUPFAM" id="SSF53850">
    <property type="entry name" value="Periplasmic binding protein-like II"/>
    <property type="match status" value="1"/>
</dbReference>
<dbReference type="Pfam" id="PF03466">
    <property type="entry name" value="LysR_substrate"/>
    <property type="match status" value="1"/>
</dbReference>